<evidence type="ECO:0000256" key="1">
    <source>
        <dbReference type="ARBA" id="ARBA00007074"/>
    </source>
</evidence>
<comment type="caution">
    <text evidence="7">The sequence shown here is derived from an EMBL/GenBank/DDBJ whole genome shotgun (WGS) entry which is preliminary data.</text>
</comment>
<dbReference type="Pfam" id="PF00877">
    <property type="entry name" value="NLPC_P60"/>
    <property type="match status" value="1"/>
</dbReference>
<dbReference type="EMBL" id="RBDY01000024">
    <property type="protein sequence ID" value="RKN17413.1"/>
    <property type="molecule type" value="Genomic_DNA"/>
</dbReference>
<sequence>MSPIRYRGRHRKPRPSRTGGLLRGGVLTGVVGSVAVTGSTSPALAAEKPTESTGELPALDLALAQGVDRATQATAAYATQAESQADWQNWQRAQSRAASQAGQAAAERRAEADRRAQEAREAEEARLAQEAQEAEEARERAAAAEAQTLSAPADEAPVTGTGADAVLSYVRAQLGDAYAMGASGPDAWDCSSLTQAAFATVGVSLPRVAADQSVAGTPVSLDALQPGDLLHWGGAGSAYHVAVYMGDGTFIGAQNPSTGVVQKTLDWDPPTGAVRVL</sequence>
<dbReference type="InterPro" id="IPR000064">
    <property type="entry name" value="NLP_P60_dom"/>
</dbReference>
<proteinExistence type="inferred from homology"/>
<evidence type="ECO:0000313" key="9">
    <source>
        <dbReference type="Proteomes" id="UP000268652"/>
    </source>
</evidence>
<protein>
    <submittedName>
        <fullName evidence="7">NlpC/P60 family protein</fullName>
    </submittedName>
</protein>
<organism evidence="7 10">
    <name type="scientific">Streptomyces radicis</name>
    <dbReference type="NCBI Taxonomy" id="1750517"/>
    <lineage>
        <taxon>Bacteria</taxon>
        <taxon>Bacillati</taxon>
        <taxon>Actinomycetota</taxon>
        <taxon>Actinomycetes</taxon>
        <taxon>Kitasatosporales</taxon>
        <taxon>Streptomycetaceae</taxon>
        <taxon>Streptomyces</taxon>
    </lineage>
</organism>
<evidence type="ECO:0000313" key="7">
    <source>
        <dbReference type="EMBL" id="RKN05544.1"/>
    </source>
</evidence>
<reference evidence="9 10" key="1">
    <citation type="submission" date="2018-09" db="EMBL/GenBank/DDBJ databases">
        <title>Streptomyces sp. nov. DS1-2, an endophytic actinomycete isolated from roots of Dendrobium scabrilingue.</title>
        <authorList>
            <person name="Kuncharoen N."/>
            <person name="Kudo T."/>
            <person name="Ohkuma M."/>
            <person name="Yuki M."/>
            <person name="Tanasupawat S."/>
        </authorList>
    </citation>
    <scope>NUCLEOTIDE SEQUENCE [LARGE SCALE GENOMIC DNA]</scope>
    <source>
        <strain evidence="7 10">AZ1-7</strain>
        <strain evidence="8 9">DS1-2</strain>
    </source>
</reference>
<dbReference type="SUPFAM" id="SSF54001">
    <property type="entry name" value="Cysteine proteinases"/>
    <property type="match status" value="1"/>
</dbReference>
<dbReference type="PANTHER" id="PTHR47053">
    <property type="entry name" value="MUREIN DD-ENDOPEPTIDASE MEPH-RELATED"/>
    <property type="match status" value="1"/>
</dbReference>
<dbReference type="InterPro" id="IPR038765">
    <property type="entry name" value="Papain-like_cys_pep_sf"/>
</dbReference>
<evidence type="ECO:0000256" key="3">
    <source>
        <dbReference type="ARBA" id="ARBA00022801"/>
    </source>
</evidence>
<dbReference type="GO" id="GO:0008234">
    <property type="term" value="F:cysteine-type peptidase activity"/>
    <property type="evidence" value="ECO:0007669"/>
    <property type="project" value="UniProtKB-KW"/>
</dbReference>
<evidence type="ECO:0000259" key="6">
    <source>
        <dbReference type="PROSITE" id="PS51935"/>
    </source>
</evidence>
<keyword evidence="9" id="KW-1185">Reference proteome</keyword>
<feature type="domain" description="NlpC/P60" evidence="6">
    <location>
        <begin position="160"/>
        <end position="277"/>
    </location>
</feature>
<evidence type="ECO:0000256" key="4">
    <source>
        <dbReference type="ARBA" id="ARBA00022807"/>
    </source>
</evidence>
<gene>
    <name evidence="8" type="ORF">D7318_24405</name>
    <name evidence="7" type="ORF">D7319_25040</name>
</gene>
<feature type="region of interest" description="Disordered" evidence="5">
    <location>
        <begin position="1"/>
        <end position="24"/>
    </location>
</feature>
<dbReference type="AlphaFoldDB" id="A0A3A9W879"/>
<dbReference type="PROSITE" id="PS51935">
    <property type="entry name" value="NLPC_P60"/>
    <property type="match status" value="1"/>
</dbReference>
<name>A0A3A9W879_9ACTN</name>
<dbReference type="Proteomes" id="UP000275024">
    <property type="component" value="Unassembled WGS sequence"/>
</dbReference>
<feature type="region of interest" description="Disordered" evidence="5">
    <location>
        <begin position="88"/>
        <end position="158"/>
    </location>
</feature>
<dbReference type="Gene3D" id="3.90.1720.10">
    <property type="entry name" value="endopeptidase domain like (from Nostoc punctiforme)"/>
    <property type="match status" value="1"/>
</dbReference>
<dbReference type="EMBL" id="RBDX01000026">
    <property type="protein sequence ID" value="RKN05544.1"/>
    <property type="molecule type" value="Genomic_DNA"/>
</dbReference>
<evidence type="ECO:0000313" key="8">
    <source>
        <dbReference type="EMBL" id="RKN17413.1"/>
    </source>
</evidence>
<dbReference type="OrthoDB" id="5177647at2"/>
<evidence type="ECO:0000313" key="10">
    <source>
        <dbReference type="Proteomes" id="UP000275024"/>
    </source>
</evidence>
<dbReference type="GO" id="GO:0006508">
    <property type="term" value="P:proteolysis"/>
    <property type="evidence" value="ECO:0007669"/>
    <property type="project" value="UniProtKB-KW"/>
</dbReference>
<dbReference type="InterPro" id="IPR051202">
    <property type="entry name" value="Peptidase_C40"/>
</dbReference>
<evidence type="ECO:0000256" key="2">
    <source>
        <dbReference type="ARBA" id="ARBA00022670"/>
    </source>
</evidence>
<keyword evidence="3" id="KW-0378">Hydrolase</keyword>
<keyword evidence="2" id="KW-0645">Protease</keyword>
<keyword evidence="4" id="KW-0788">Thiol protease</keyword>
<feature type="compositionally biased region" description="Low complexity" evidence="5">
    <location>
        <begin position="88"/>
        <end position="105"/>
    </location>
</feature>
<feature type="compositionally biased region" description="Basic and acidic residues" evidence="5">
    <location>
        <begin position="106"/>
        <end position="127"/>
    </location>
</feature>
<dbReference type="PANTHER" id="PTHR47053:SF1">
    <property type="entry name" value="MUREIN DD-ENDOPEPTIDASE MEPH-RELATED"/>
    <property type="match status" value="1"/>
</dbReference>
<dbReference type="Proteomes" id="UP000268652">
    <property type="component" value="Unassembled WGS sequence"/>
</dbReference>
<accession>A0A3A9W879</accession>
<evidence type="ECO:0000256" key="5">
    <source>
        <dbReference type="SAM" id="MobiDB-lite"/>
    </source>
</evidence>
<comment type="similarity">
    <text evidence="1">Belongs to the peptidase C40 family.</text>
</comment>
<feature type="compositionally biased region" description="Basic residues" evidence="5">
    <location>
        <begin position="1"/>
        <end position="15"/>
    </location>
</feature>